<dbReference type="InterPro" id="IPR017938">
    <property type="entry name" value="Riboflavin_synthase-like_b-brl"/>
</dbReference>
<dbReference type="SUPFAM" id="SSF52218">
    <property type="entry name" value="Flavoproteins"/>
    <property type="match status" value="1"/>
</dbReference>
<evidence type="ECO:0000256" key="2">
    <source>
        <dbReference type="ARBA" id="ARBA00022617"/>
    </source>
</evidence>
<accession>A0A918L989</accession>
<feature type="domain" description="FAD-binding FR-type" evidence="10">
    <location>
        <begin position="649"/>
        <end position="836"/>
    </location>
</feature>
<evidence type="ECO:0000259" key="9">
    <source>
        <dbReference type="PROSITE" id="PS50902"/>
    </source>
</evidence>
<dbReference type="InterPro" id="IPR023206">
    <property type="entry name" value="Bifunctional_P450_P450_red"/>
</dbReference>
<dbReference type="SUPFAM" id="SSF52343">
    <property type="entry name" value="Ferredoxin reductase-like, C-terminal NADP-linked domain"/>
    <property type="match status" value="1"/>
</dbReference>
<keyword evidence="12" id="KW-1185">Reference proteome</keyword>
<dbReference type="Pfam" id="PF00175">
    <property type="entry name" value="NAD_binding_1"/>
    <property type="match status" value="1"/>
</dbReference>
<dbReference type="PRINTS" id="PR00385">
    <property type="entry name" value="P450"/>
</dbReference>
<dbReference type="SUPFAM" id="SSF63380">
    <property type="entry name" value="Riboflavin synthase domain-like"/>
    <property type="match status" value="1"/>
</dbReference>
<dbReference type="InterPro" id="IPR036396">
    <property type="entry name" value="Cyt_P450_sf"/>
</dbReference>
<dbReference type="InterPro" id="IPR001433">
    <property type="entry name" value="OxRdtase_FAD/NAD-bd"/>
</dbReference>
<keyword evidence="1" id="KW-0813">Transport</keyword>
<keyword evidence="3" id="KW-0285">Flavoprotein</keyword>
<keyword evidence="6 8" id="KW-0408">Iron</keyword>
<evidence type="ECO:0000256" key="4">
    <source>
        <dbReference type="ARBA" id="ARBA00022643"/>
    </source>
</evidence>
<feature type="domain" description="Flavodoxin-like" evidence="9">
    <location>
        <begin position="489"/>
        <end position="628"/>
    </location>
</feature>
<dbReference type="Gene3D" id="1.10.630.10">
    <property type="entry name" value="Cytochrome P450"/>
    <property type="match status" value="1"/>
</dbReference>
<dbReference type="PRINTS" id="PR00463">
    <property type="entry name" value="EP450I"/>
</dbReference>
<evidence type="ECO:0000256" key="5">
    <source>
        <dbReference type="ARBA" id="ARBA00022723"/>
    </source>
</evidence>
<dbReference type="EC" id="1.6.2.4" evidence="7"/>
<evidence type="ECO:0000256" key="6">
    <source>
        <dbReference type="ARBA" id="ARBA00023004"/>
    </source>
</evidence>
<dbReference type="GO" id="GO:0003958">
    <property type="term" value="F:NADPH-hemoprotein reductase activity"/>
    <property type="evidence" value="ECO:0007669"/>
    <property type="project" value="UniProtKB-EC"/>
</dbReference>
<dbReference type="InterPro" id="IPR017927">
    <property type="entry name" value="FAD-bd_FR_type"/>
</dbReference>
<evidence type="ECO:0000313" key="11">
    <source>
        <dbReference type="EMBL" id="GGS20841.1"/>
    </source>
</evidence>
<organism evidence="11 12">
    <name type="scientific">Streptomyces griseoviridis</name>
    <dbReference type="NCBI Taxonomy" id="45398"/>
    <lineage>
        <taxon>Bacteria</taxon>
        <taxon>Bacillati</taxon>
        <taxon>Actinomycetota</taxon>
        <taxon>Actinomycetes</taxon>
        <taxon>Kitasatosporales</taxon>
        <taxon>Streptomycetaceae</taxon>
        <taxon>Streptomyces</taxon>
    </lineage>
</organism>
<evidence type="ECO:0000313" key="12">
    <source>
        <dbReference type="Proteomes" id="UP000653493"/>
    </source>
</evidence>
<dbReference type="AlphaFoldDB" id="A0A918L989"/>
<comment type="cofactor">
    <cofactor evidence="8">
        <name>heme</name>
        <dbReference type="ChEBI" id="CHEBI:30413"/>
    </cofactor>
</comment>
<dbReference type="Gene3D" id="3.40.50.360">
    <property type="match status" value="1"/>
</dbReference>
<dbReference type="PROSITE" id="PS50902">
    <property type="entry name" value="FLAVODOXIN_LIKE"/>
    <property type="match status" value="1"/>
</dbReference>
<feature type="binding site" description="axial binding residue" evidence="8">
    <location>
        <position position="401"/>
    </location>
    <ligand>
        <name>heme</name>
        <dbReference type="ChEBI" id="CHEBI:30413"/>
    </ligand>
    <ligandPart>
        <name>Fe</name>
        <dbReference type="ChEBI" id="CHEBI:18248"/>
    </ligandPart>
</feature>
<dbReference type="InterPro" id="IPR029039">
    <property type="entry name" value="Flavoprotein-like_sf"/>
</dbReference>
<gene>
    <name evidence="11" type="primary">cypB</name>
    <name evidence="11" type="ORF">GCM10010238_06360</name>
</gene>
<dbReference type="SUPFAM" id="SSF48264">
    <property type="entry name" value="Cytochrome P450"/>
    <property type="match status" value="1"/>
</dbReference>
<evidence type="ECO:0000256" key="8">
    <source>
        <dbReference type="PIRSR" id="PIRSR000209-1"/>
    </source>
</evidence>
<evidence type="ECO:0000256" key="7">
    <source>
        <dbReference type="ARBA" id="ARBA00023797"/>
    </source>
</evidence>
<keyword evidence="5 8" id="KW-0479">Metal-binding</keyword>
<evidence type="ECO:0000259" key="10">
    <source>
        <dbReference type="PROSITE" id="PS51384"/>
    </source>
</evidence>
<dbReference type="InterPro" id="IPR001128">
    <property type="entry name" value="Cyt_P450"/>
</dbReference>
<dbReference type="InterPro" id="IPR008254">
    <property type="entry name" value="Flavodoxin/NO_synth"/>
</dbReference>
<keyword evidence="2 8" id="KW-0349">Heme</keyword>
<dbReference type="InterPro" id="IPR023173">
    <property type="entry name" value="NADPH_Cyt_P450_Rdtase_alpha"/>
</dbReference>
<dbReference type="PROSITE" id="PS51384">
    <property type="entry name" value="FAD_FR"/>
    <property type="match status" value="1"/>
</dbReference>
<dbReference type="GO" id="GO:0005829">
    <property type="term" value="C:cytosol"/>
    <property type="evidence" value="ECO:0007669"/>
    <property type="project" value="TreeGrafter"/>
</dbReference>
<dbReference type="InterPro" id="IPR002401">
    <property type="entry name" value="Cyt_P450_E_grp-I"/>
</dbReference>
<dbReference type="PANTHER" id="PTHR19384:SF17">
    <property type="entry name" value="NADPH--CYTOCHROME P450 REDUCTASE"/>
    <property type="match status" value="1"/>
</dbReference>
<evidence type="ECO:0000256" key="3">
    <source>
        <dbReference type="ARBA" id="ARBA00022630"/>
    </source>
</evidence>
<sequence length="986" mass="107297">MTSTHRAPSVLDDPEGHLSVVDFTSHFPTVFERAGQSRDVTPLYAEKFPHRYLLRTGDHAIVDELCDGTRFVKNVSLALGHFRPLAGDGMATGYNDEPNRRTARELLAPAFAMNAVRAYHPSMLTAATRMLRSWDRAAADGRPVPVPTDTTRLTLDAIGLAGCGYDFDSFSRAERHPFATAMLSSLRYLQHKIFDPDSGDTARFEAERDLQFRLVDRIIADRRAGGDPSASDPLGLLLNAPEGLRLPDESIRNQLLTLLIAGHETTSAALTFALYQLARNPAALHLAQAETDALWGDEPDPQPAYADVAALRYVRQCLNESLRLWPPAITFAREARHDTTLAGRYPLRAGDAVLVNIPMLHRDPVWGDNVECFDPDRFASGAVAGRPAGTFMPFGTGERACVGRQFSTHEAVMVLGMVVHRYRLVADPRYRLRISQAMTIKPDGFELTLVRRTPADRAANGAALSVLVRRPAAGRPPAPAGRPARGARLTVAHGSDLGTTAEYAARLAGAAEELGITTRHVTLNELTGDLGTDPLLVVAASYNGRPTADAADFVAWLTKAPGARVPPFTVLGNGDRGWAATYQHVPALIDRRLGELGGRRTAERGEVDQSADPTGMLLDFTERYRRVLIEMSGDAGAPAPSGAKTAPAPEFRVMTVTETRDLAQHGRPKRFVRLRLPPDVDYRTADHLAVLPENDPATVRATARVLGIPAGHLAGREPAGRLTAEQLARVAGAARCPRDASRIRALEPDVHTLAGLVERFPALRDGLTWPAARDLLPPLRPRTYSISSSPGNSRRHVDLMVSLTPGGVGSGHLHRLRPDDTVLARVVPCRETFRVDHTVPAIMVCAGTGLAPFRGAIADRSRLRPEQPALCYFGCAGRDLDYLHRAELEAADAARAVSMRPTFSLHPENGHRYVQHRIAAEAEEVWTLLENGGRVYVCGDGEGMAPGVRAAFADLCHRFTGEDGEIRLQRLMEEGRYVEDVYAGPG</sequence>
<dbReference type="PANTHER" id="PTHR19384">
    <property type="entry name" value="NITRIC OXIDE SYNTHASE-RELATED"/>
    <property type="match status" value="1"/>
</dbReference>
<dbReference type="Pfam" id="PF00258">
    <property type="entry name" value="Flavodoxin_1"/>
    <property type="match status" value="1"/>
</dbReference>
<dbReference type="Proteomes" id="UP000653493">
    <property type="component" value="Unassembled WGS sequence"/>
</dbReference>
<dbReference type="Gene3D" id="2.40.30.10">
    <property type="entry name" value="Translation factors"/>
    <property type="match status" value="1"/>
</dbReference>
<dbReference type="InterPro" id="IPR017972">
    <property type="entry name" value="Cyt_P450_CS"/>
</dbReference>
<comment type="caution">
    <text evidence="11">The sequence shown here is derived from an EMBL/GenBank/DDBJ whole genome shotgun (WGS) entry which is preliminary data.</text>
</comment>
<dbReference type="PROSITE" id="PS00086">
    <property type="entry name" value="CYTOCHROME_P450"/>
    <property type="match status" value="1"/>
</dbReference>
<dbReference type="Pfam" id="PF00067">
    <property type="entry name" value="p450"/>
    <property type="match status" value="1"/>
</dbReference>
<reference evidence="11" key="2">
    <citation type="submission" date="2020-09" db="EMBL/GenBank/DDBJ databases">
        <authorList>
            <person name="Sun Q."/>
            <person name="Ohkuma M."/>
        </authorList>
    </citation>
    <scope>NUCLEOTIDE SEQUENCE</scope>
    <source>
        <strain evidence="11">JCM 4234</strain>
    </source>
</reference>
<reference evidence="11" key="1">
    <citation type="journal article" date="2014" name="Int. J. Syst. Evol. Microbiol.">
        <title>Complete genome sequence of Corynebacterium casei LMG S-19264T (=DSM 44701T), isolated from a smear-ripened cheese.</title>
        <authorList>
            <consortium name="US DOE Joint Genome Institute (JGI-PGF)"/>
            <person name="Walter F."/>
            <person name="Albersmeier A."/>
            <person name="Kalinowski J."/>
            <person name="Ruckert C."/>
        </authorList>
    </citation>
    <scope>NUCLEOTIDE SEQUENCE</scope>
    <source>
        <strain evidence="11">JCM 4234</strain>
    </source>
</reference>
<protein>
    <recommendedName>
        <fullName evidence="7">NADPH--hemoprotein reductase</fullName>
        <ecNumber evidence="7">1.6.2.4</ecNumber>
    </recommendedName>
</protein>
<evidence type="ECO:0000256" key="1">
    <source>
        <dbReference type="ARBA" id="ARBA00022448"/>
    </source>
</evidence>
<proteinExistence type="predicted"/>
<dbReference type="EMBL" id="BMSL01000001">
    <property type="protein sequence ID" value="GGS20841.1"/>
    <property type="molecule type" value="Genomic_DNA"/>
</dbReference>
<dbReference type="GO" id="GO:0010181">
    <property type="term" value="F:FMN binding"/>
    <property type="evidence" value="ECO:0007669"/>
    <property type="project" value="InterPro"/>
</dbReference>
<dbReference type="InterPro" id="IPR039261">
    <property type="entry name" value="FNR_nucleotide-bd"/>
</dbReference>
<dbReference type="GO" id="GO:0005506">
    <property type="term" value="F:iron ion binding"/>
    <property type="evidence" value="ECO:0007669"/>
    <property type="project" value="InterPro"/>
</dbReference>
<dbReference type="GO" id="GO:0050660">
    <property type="term" value="F:flavin adenine dinucleotide binding"/>
    <property type="evidence" value="ECO:0007669"/>
    <property type="project" value="TreeGrafter"/>
</dbReference>
<dbReference type="PIRSF" id="PIRSF000209">
    <property type="entry name" value="Bifunctional_P450_P450R"/>
    <property type="match status" value="1"/>
</dbReference>
<name>A0A918L989_STRGD</name>
<dbReference type="Gene3D" id="3.40.50.80">
    <property type="entry name" value="Nucleotide-binding domain of ferredoxin-NADP reductase (FNR) module"/>
    <property type="match status" value="1"/>
</dbReference>
<dbReference type="GO" id="GO:0070330">
    <property type="term" value="F:aromatase activity"/>
    <property type="evidence" value="ECO:0007669"/>
    <property type="project" value="InterPro"/>
</dbReference>
<dbReference type="Gene3D" id="1.20.990.10">
    <property type="entry name" value="NADPH-cytochrome p450 Reductase, Chain A, domain 3"/>
    <property type="match status" value="1"/>
</dbReference>
<dbReference type="GO" id="GO:0020037">
    <property type="term" value="F:heme binding"/>
    <property type="evidence" value="ECO:0007669"/>
    <property type="project" value="InterPro"/>
</dbReference>
<keyword evidence="4" id="KW-0288">FMN</keyword>